<reference evidence="4" key="1">
    <citation type="submission" date="2020-11" db="EMBL/GenBank/DDBJ databases">
        <authorList>
            <consortium name="DOE Joint Genome Institute"/>
            <person name="Ahrendt S."/>
            <person name="Riley R."/>
            <person name="Andreopoulos W."/>
            <person name="Labutti K."/>
            <person name="Pangilinan J."/>
            <person name="Ruiz-Duenas F.J."/>
            <person name="Barrasa J.M."/>
            <person name="Sanchez-Garcia M."/>
            <person name="Camarero S."/>
            <person name="Miyauchi S."/>
            <person name="Serrano A."/>
            <person name="Linde D."/>
            <person name="Babiker R."/>
            <person name="Drula E."/>
            <person name="Ayuso-Fernandez I."/>
            <person name="Pacheco R."/>
            <person name="Padilla G."/>
            <person name="Ferreira P."/>
            <person name="Barriuso J."/>
            <person name="Kellner H."/>
            <person name="Castanera R."/>
            <person name="Alfaro M."/>
            <person name="Ramirez L."/>
            <person name="Pisabarro A.G."/>
            <person name="Kuo A."/>
            <person name="Tritt A."/>
            <person name="Lipzen A."/>
            <person name="He G."/>
            <person name="Yan M."/>
            <person name="Ng V."/>
            <person name="Cullen D."/>
            <person name="Martin F."/>
            <person name="Rosso M.-N."/>
            <person name="Henrissat B."/>
            <person name="Hibbett D."/>
            <person name="Martinez A.T."/>
            <person name="Grigoriev I.V."/>
        </authorList>
    </citation>
    <scope>NUCLEOTIDE SEQUENCE</scope>
    <source>
        <strain evidence="4">AH 40177</strain>
    </source>
</reference>
<organism evidence="4 5">
    <name type="scientific">Rhodocollybia butyracea</name>
    <dbReference type="NCBI Taxonomy" id="206335"/>
    <lineage>
        <taxon>Eukaryota</taxon>
        <taxon>Fungi</taxon>
        <taxon>Dikarya</taxon>
        <taxon>Basidiomycota</taxon>
        <taxon>Agaricomycotina</taxon>
        <taxon>Agaricomycetes</taxon>
        <taxon>Agaricomycetidae</taxon>
        <taxon>Agaricales</taxon>
        <taxon>Marasmiineae</taxon>
        <taxon>Omphalotaceae</taxon>
        <taxon>Rhodocollybia</taxon>
    </lineage>
</organism>
<evidence type="ECO:0000313" key="5">
    <source>
        <dbReference type="Proteomes" id="UP000772434"/>
    </source>
</evidence>
<keyword evidence="2" id="KW-0396">Initiation factor</keyword>
<comment type="caution">
    <text evidence="4">The sequence shown here is derived from an EMBL/GenBank/DDBJ whole genome shotgun (WGS) entry which is preliminary data.</text>
</comment>
<protein>
    <recommendedName>
        <fullName evidence="6">Translation initiation factor IF-3</fullName>
    </recommendedName>
</protein>
<keyword evidence="3" id="KW-0648">Protein biosynthesis</keyword>
<dbReference type="SUPFAM" id="SSF55200">
    <property type="entry name" value="Translation initiation factor IF3, C-terminal domain"/>
    <property type="match status" value="1"/>
</dbReference>
<dbReference type="OrthoDB" id="21573at2759"/>
<proteinExistence type="inferred from homology"/>
<dbReference type="GO" id="GO:0003743">
    <property type="term" value="F:translation initiation factor activity"/>
    <property type="evidence" value="ECO:0007669"/>
    <property type="project" value="UniProtKB-KW"/>
</dbReference>
<evidence type="ECO:0000256" key="2">
    <source>
        <dbReference type="ARBA" id="ARBA00022540"/>
    </source>
</evidence>
<name>A0A9P5UEY4_9AGAR</name>
<gene>
    <name evidence="4" type="ORF">BDP27DRAFT_813279</name>
</gene>
<keyword evidence="5" id="KW-1185">Reference proteome</keyword>
<dbReference type="EMBL" id="JADNRY010000006">
    <property type="protein sequence ID" value="KAF9076697.1"/>
    <property type="molecule type" value="Genomic_DNA"/>
</dbReference>
<evidence type="ECO:0000256" key="1">
    <source>
        <dbReference type="ARBA" id="ARBA00005439"/>
    </source>
</evidence>
<dbReference type="GO" id="GO:0005739">
    <property type="term" value="C:mitochondrion"/>
    <property type="evidence" value="ECO:0007669"/>
    <property type="project" value="TreeGrafter"/>
</dbReference>
<evidence type="ECO:0008006" key="6">
    <source>
        <dbReference type="Google" id="ProtNLM"/>
    </source>
</evidence>
<dbReference type="GO" id="GO:0070124">
    <property type="term" value="P:mitochondrial translational initiation"/>
    <property type="evidence" value="ECO:0007669"/>
    <property type="project" value="TreeGrafter"/>
</dbReference>
<dbReference type="AlphaFoldDB" id="A0A9P5UEY4"/>
<dbReference type="PANTHER" id="PTHR10938">
    <property type="entry name" value="TRANSLATION INITIATION FACTOR IF-3"/>
    <property type="match status" value="1"/>
</dbReference>
<dbReference type="InterPro" id="IPR001288">
    <property type="entry name" value="Translation_initiation_fac_3"/>
</dbReference>
<dbReference type="GO" id="GO:0043022">
    <property type="term" value="F:ribosome binding"/>
    <property type="evidence" value="ECO:0007669"/>
    <property type="project" value="TreeGrafter"/>
</dbReference>
<sequence>MATFLTFRSATKWICTASNNTRAQTRWLHASAPNHSKYKKDSKIRNDKIPYSEVHVVDRDNDGQLVKTTMTELLQNLNPEKSYIELVSTDPFAVVKVVNRKEEIARQRQAKVQQKLNAKKNMKKEFQFTWGMALGDLEYRLGRVKSELKKGTRVDLVFAPKGSQKPPPVHEMRERMQLMADKLADVGIEWKDRELQRGMGALFMQSLRVGSVAHDSEEGGEGAPETGH</sequence>
<dbReference type="Gene3D" id="3.30.110.10">
    <property type="entry name" value="Translation initiation factor 3 (IF-3), C-terminal domain"/>
    <property type="match status" value="1"/>
</dbReference>
<dbReference type="GO" id="GO:0032790">
    <property type="term" value="P:ribosome disassembly"/>
    <property type="evidence" value="ECO:0007669"/>
    <property type="project" value="TreeGrafter"/>
</dbReference>
<dbReference type="PANTHER" id="PTHR10938:SF0">
    <property type="entry name" value="TRANSLATION INITIATION FACTOR IF-3, MITOCHONDRIAL"/>
    <property type="match status" value="1"/>
</dbReference>
<dbReference type="Proteomes" id="UP000772434">
    <property type="component" value="Unassembled WGS sequence"/>
</dbReference>
<comment type="similarity">
    <text evidence="1">Belongs to the IF-3 family.</text>
</comment>
<dbReference type="InterPro" id="IPR036788">
    <property type="entry name" value="T_IF-3_C_sf"/>
</dbReference>
<evidence type="ECO:0000313" key="4">
    <source>
        <dbReference type="EMBL" id="KAF9076697.1"/>
    </source>
</evidence>
<accession>A0A9P5UEY4</accession>
<evidence type="ECO:0000256" key="3">
    <source>
        <dbReference type="ARBA" id="ARBA00022917"/>
    </source>
</evidence>